<keyword evidence="2" id="KW-0812">Transmembrane</keyword>
<feature type="transmembrane region" description="Helical" evidence="2">
    <location>
        <begin position="65"/>
        <end position="91"/>
    </location>
</feature>
<dbReference type="Proteomes" id="UP001165065">
    <property type="component" value="Unassembled WGS sequence"/>
</dbReference>
<reference evidence="4" key="1">
    <citation type="journal article" date="2023" name="Commun. Biol.">
        <title>Genome analysis of Parmales, the sister group of diatoms, reveals the evolutionary specialization of diatoms from phago-mixotrophs to photoautotrophs.</title>
        <authorList>
            <person name="Ban H."/>
            <person name="Sato S."/>
            <person name="Yoshikawa S."/>
            <person name="Yamada K."/>
            <person name="Nakamura Y."/>
            <person name="Ichinomiya M."/>
            <person name="Sato N."/>
            <person name="Blanc-Mathieu R."/>
            <person name="Endo H."/>
            <person name="Kuwata A."/>
            <person name="Ogata H."/>
        </authorList>
    </citation>
    <scope>NUCLEOTIDE SEQUENCE [LARGE SCALE GENOMIC DNA]</scope>
</reference>
<dbReference type="EMBL" id="BRYA01000290">
    <property type="protein sequence ID" value="GMI46266.1"/>
    <property type="molecule type" value="Genomic_DNA"/>
</dbReference>
<keyword evidence="4" id="KW-1185">Reference proteome</keyword>
<sequence length="296" mass="32733">MSAKVHSESTSSSEDSPWTSALLLGPLFPTVLALVTVVLGQFTLLADPVCSKTDSESSSNSGCQFLSAAVASAYLEIIVFSWVFMGTTVTMTLPGGKTYKILRPFSKLRTIFCCYAFVFVVSLGSFGYGTTFLIDLESRKNSGALLINFSLFLQIVYWLMVILGSVSLIMIKLGTKKVSKGSKYKAERTIKKEKNLEHGSEAWFKHWFEIESDGMDTMESDKLEKFFTCVDMDVPGDDLDNIVDQLDIEGTGEIGFSGVWSWYESEGKRKYGVVKNVEKNGGDEEDDGNNSKEDVM</sequence>
<dbReference type="SUPFAM" id="SSF47473">
    <property type="entry name" value="EF-hand"/>
    <property type="match status" value="1"/>
</dbReference>
<evidence type="ECO:0000313" key="4">
    <source>
        <dbReference type="Proteomes" id="UP001165065"/>
    </source>
</evidence>
<feature type="region of interest" description="Disordered" evidence="1">
    <location>
        <begin position="276"/>
        <end position="296"/>
    </location>
</feature>
<feature type="transmembrane region" description="Helical" evidence="2">
    <location>
        <begin position="112"/>
        <end position="134"/>
    </location>
</feature>
<organism evidence="3 4">
    <name type="scientific">Triparma columacea</name>
    <dbReference type="NCBI Taxonomy" id="722753"/>
    <lineage>
        <taxon>Eukaryota</taxon>
        <taxon>Sar</taxon>
        <taxon>Stramenopiles</taxon>
        <taxon>Ochrophyta</taxon>
        <taxon>Bolidophyceae</taxon>
        <taxon>Parmales</taxon>
        <taxon>Triparmaceae</taxon>
        <taxon>Triparma</taxon>
    </lineage>
</organism>
<evidence type="ECO:0000256" key="1">
    <source>
        <dbReference type="SAM" id="MobiDB-lite"/>
    </source>
</evidence>
<keyword evidence="2" id="KW-1133">Transmembrane helix</keyword>
<accession>A0A9W7GK76</accession>
<name>A0A9W7GK76_9STRA</name>
<evidence type="ECO:0000313" key="3">
    <source>
        <dbReference type="EMBL" id="GMI46266.1"/>
    </source>
</evidence>
<gene>
    <name evidence="3" type="ORF">TrCOL_g315</name>
</gene>
<dbReference type="OrthoDB" id="193857at2759"/>
<protein>
    <submittedName>
        <fullName evidence="3">Uncharacterized protein</fullName>
    </submittedName>
</protein>
<feature type="transmembrane region" description="Helical" evidence="2">
    <location>
        <begin position="21"/>
        <end position="45"/>
    </location>
</feature>
<keyword evidence="2" id="KW-0472">Membrane</keyword>
<comment type="caution">
    <text evidence="3">The sequence shown here is derived from an EMBL/GenBank/DDBJ whole genome shotgun (WGS) entry which is preliminary data.</text>
</comment>
<evidence type="ECO:0000256" key="2">
    <source>
        <dbReference type="SAM" id="Phobius"/>
    </source>
</evidence>
<dbReference type="AlphaFoldDB" id="A0A9W7GK76"/>
<proteinExistence type="predicted"/>
<feature type="transmembrane region" description="Helical" evidence="2">
    <location>
        <begin position="146"/>
        <end position="171"/>
    </location>
</feature>
<dbReference type="InterPro" id="IPR011992">
    <property type="entry name" value="EF-hand-dom_pair"/>
</dbReference>